<protein>
    <submittedName>
        <fullName evidence="3">Universal stress protein</fullName>
    </submittedName>
</protein>
<organism evidence="3">
    <name type="scientific">Candidatus Nitricoxidivorans perseverans</name>
    <dbReference type="NCBI Taxonomy" id="2975601"/>
    <lineage>
        <taxon>Bacteria</taxon>
        <taxon>Pseudomonadati</taxon>
        <taxon>Pseudomonadota</taxon>
        <taxon>Betaproteobacteria</taxon>
        <taxon>Nitrosomonadales</taxon>
        <taxon>Sterolibacteriaceae</taxon>
        <taxon>Candidatus Nitricoxidivorans</taxon>
    </lineage>
</organism>
<reference evidence="3" key="1">
    <citation type="journal article" date="2023" name="Nat. Microbiol.">
        <title>Enrichment and characterization of a nitric oxide-reducing microbial community in a continuous bioreactor.</title>
        <authorList>
            <person name="Garrido-Amador P."/>
            <person name="Stortenbeker N."/>
            <person name="Wessels H.J.C.T."/>
            <person name="Speth D.R."/>
            <person name="Garcia-Heredia I."/>
            <person name="Kartal B."/>
        </authorList>
    </citation>
    <scope>NUCLEOTIDE SEQUENCE</scope>
    <source>
        <strain evidence="3">MAG1</strain>
    </source>
</reference>
<dbReference type="PANTHER" id="PTHR46268:SF15">
    <property type="entry name" value="UNIVERSAL STRESS PROTEIN HP_0031"/>
    <property type="match status" value="1"/>
</dbReference>
<dbReference type="InterPro" id="IPR006016">
    <property type="entry name" value="UspA"/>
</dbReference>
<dbReference type="SUPFAM" id="SSF52402">
    <property type="entry name" value="Adenine nucleotide alpha hydrolases-like"/>
    <property type="match status" value="1"/>
</dbReference>
<dbReference type="PRINTS" id="PR01438">
    <property type="entry name" value="UNVRSLSTRESS"/>
</dbReference>
<feature type="domain" description="UspA" evidence="2">
    <location>
        <begin position="42"/>
        <end position="188"/>
    </location>
</feature>
<accession>A0AA49FKF4</accession>
<dbReference type="CDD" id="cd00293">
    <property type="entry name" value="USP-like"/>
    <property type="match status" value="1"/>
</dbReference>
<evidence type="ECO:0000259" key="2">
    <source>
        <dbReference type="Pfam" id="PF00582"/>
    </source>
</evidence>
<evidence type="ECO:0000256" key="1">
    <source>
        <dbReference type="ARBA" id="ARBA00008791"/>
    </source>
</evidence>
<name>A0AA49FKF4_9PROT</name>
<dbReference type="Proteomes" id="UP001234916">
    <property type="component" value="Chromosome"/>
</dbReference>
<evidence type="ECO:0000313" key="3">
    <source>
        <dbReference type="EMBL" id="WIM05576.1"/>
    </source>
</evidence>
<dbReference type="EMBL" id="CP107246">
    <property type="protein sequence ID" value="WIM05576.1"/>
    <property type="molecule type" value="Genomic_DNA"/>
</dbReference>
<dbReference type="AlphaFoldDB" id="A0AA49FKF4"/>
<dbReference type="KEGG" id="npv:OHM77_13000"/>
<dbReference type="Pfam" id="PF00582">
    <property type="entry name" value="Usp"/>
    <property type="match status" value="1"/>
</dbReference>
<dbReference type="Gene3D" id="3.40.50.620">
    <property type="entry name" value="HUPs"/>
    <property type="match status" value="1"/>
</dbReference>
<sequence length="188" mass="20579">MARVFCIVRSSNGLDPHQDFNALISFYMDNPPATVVAQETRMFKHILVPTDGSQLSMDTAQRAISFAREAGARITFFFAKPDYPVAFYGEGALIDPTTPEKFAEMAERQAREILGRCTTKAEEAGVSCASVSTVNDIPYEAIIDAAQNAGCDLIFMASHGRRGLSGLLLGSETQKVLTHSRIPVLIYR</sequence>
<dbReference type="PANTHER" id="PTHR46268">
    <property type="entry name" value="STRESS RESPONSE PROTEIN NHAX"/>
    <property type="match status" value="1"/>
</dbReference>
<proteinExistence type="inferred from homology"/>
<comment type="similarity">
    <text evidence="1">Belongs to the universal stress protein A family.</text>
</comment>
<dbReference type="InterPro" id="IPR006015">
    <property type="entry name" value="Universal_stress_UspA"/>
</dbReference>
<dbReference type="InterPro" id="IPR014729">
    <property type="entry name" value="Rossmann-like_a/b/a_fold"/>
</dbReference>
<gene>
    <name evidence="3" type="ORF">OHM77_13000</name>
</gene>